<evidence type="ECO:0000313" key="1">
    <source>
        <dbReference type="EMBL" id="CAH3029690.1"/>
    </source>
</evidence>
<protein>
    <submittedName>
        <fullName evidence="1">Uncharacterized protein</fullName>
    </submittedName>
</protein>
<organism evidence="1 2">
    <name type="scientific">Porites evermanni</name>
    <dbReference type="NCBI Taxonomy" id="104178"/>
    <lineage>
        <taxon>Eukaryota</taxon>
        <taxon>Metazoa</taxon>
        <taxon>Cnidaria</taxon>
        <taxon>Anthozoa</taxon>
        <taxon>Hexacorallia</taxon>
        <taxon>Scleractinia</taxon>
        <taxon>Fungiina</taxon>
        <taxon>Poritidae</taxon>
        <taxon>Porites</taxon>
    </lineage>
</organism>
<name>A0ABN8MM38_9CNID</name>
<dbReference type="EMBL" id="CALNXI010000587">
    <property type="protein sequence ID" value="CAH3029690.1"/>
    <property type="molecule type" value="Genomic_DNA"/>
</dbReference>
<accession>A0ABN8MM38</accession>
<proteinExistence type="predicted"/>
<keyword evidence="2" id="KW-1185">Reference proteome</keyword>
<sequence length="243" mass="27825">MFVDLHPVPQTNPKKLSGRLSYLYVFVRLEIAQNRQNLLQIREIAKKLPSNLWKGVPDSENRPSLRPLLYFLVRTIALDCIVHISSKGTNTNPKFLYLIATDRGNPGEKSTYVRLNTWTWFAGLISQGFFLSAALRDLRNLEKMPHKIYVAARQNAFIFILDCSTKRRLKGGEKPQTELALSIRQGSVEILEKKALMFVLTRGRALRVLSGKRFYKAIFLSSHQWCVSLTPNNTKTIGRMTCQ</sequence>
<gene>
    <name evidence="1" type="ORF">PEVE_00036586</name>
</gene>
<dbReference type="Proteomes" id="UP001159427">
    <property type="component" value="Unassembled WGS sequence"/>
</dbReference>
<reference evidence="1 2" key="1">
    <citation type="submission" date="2022-05" db="EMBL/GenBank/DDBJ databases">
        <authorList>
            <consortium name="Genoscope - CEA"/>
            <person name="William W."/>
        </authorList>
    </citation>
    <scope>NUCLEOTIDE SEQUENCE [LARGE SCALE GENOMIC DNA]</scope>
</reference>
<evidence type="ECO:0000313" key="2">
    <source>
        <dbReference type="Proteomes" id="UP001159427"/>
    </source>
</evidence>
<comment type="caution">
    <text evidence="1">The sequence shown here is derived from an EMBL/GenBank/DDBJ whole genome shotgun (WGS) entry which is preliminary data.</text>
</comment>